<dbReference type="PROSITE" id="PS51186">
    <property type="entry name" value="GNAT"/>
    <property type="match status" value="1"/>
</dbReference>
<keyword evidence="3" id="KW-1185">Reference proteome</keyword>
<proteinExistence type="predicted"/>
<dbReference type="GO" id="GO:0016747">
    <property type="term" value="F:acyltransferase activity, transferring groups other than amino-acyl groups"/>
    <property type="evidence" value="ECO:0007669"/>
    <property type="project" value="InterPro"/>
</dbReference>
<dbReference type="CDD" id="cd04301">
    <property type="entry name" value="NAT_SF"/>
    <property type="match status" value="1"/>
</dbReference>
<dbReference type="RefSeq" id="WP_187762417.1">
    <property type="nucleotide sequence ID" value="NZ_CP061038.1"/>
</dbReference>
<evidence type="ECO:0000259" key="1">
    <source>
        <dbReference type="PROSITE" id="PS51186"/>
    </source>
</evidence>
<evidence type="ECO:0000313" key="3">
    <source>
        <dbReference type="Proteomes" id="UP000516148"/>
    </source>
</evidence>
<dbReference type="EMBL" id="CP061038">
    <property type="protein sequence ID" value="QNQ10113.1"/>
    <property type="molecule type" value="Genomic_DNA"/>
</dbReference>
<protein>
    <submittedName>
        <fullName evidence="2">GNAT family N-acetyltransferase</fullName>
    </submittedName>
</protein>
<dbReference type="AlphaFoldDB" id="A0A7H0LKB0"/>
<dbReference type="SUPFAM" id="SSF55729">
    <property type="entry name" value="Acyl-CoA N-acyltransferases (Nat)"/>
    <property type="match status" value="1"/>
</dbReference>
<keyword evidence="2" id="KW-0808">Transferase</keyword>
<sequence>MSEASRVAAARRWFRLLGKTPVIDRGAIVVTDPSHPNVWNANFALAEPGADPDAVIAALDRAMPWSKWRVIVADALTDPAMVATLGFEGFEQAGPLIEMLASESASSLQAVAPVTLRRATPDEHWSAFERLVRADHREGLRTGPYTAEVSDGLLATMRTRSRLCRYSIIALDGVDVGYGLSTICPNGLGIIDELFTLPGWRGRGVMSAFIVAVDRELRQAGCDGVFLDAFADDRPRLLYARLGFRPVAITCRWTRKLP</sequence>
<evidence type="ECO:0000313" key="2">
    <source>
        <dbReference type="EMBL" id="QNQ10113.1"/>
    </source>
</evidence>
<feature type="domain" description="N-acetyltransferase" evidence="1">
    <location>
        <begin position="114"/>
        <end position="258"/>
    </location>
</feature>
<reference evidence="2 3" key="1">
    <citation type="submission" date="2020-09" db="EMBL/GenBank/DDBJ databases">
        <title>Sphingomonas sp., a new species isolated from pork steak.</title>
        <authorList>
            <person name="Heidler von Heilborn D."/>
        </authorList>
    </citation>
    <scope>NUCLEOTIDE SEQUENCE [LARGE SCALE GENOMIC DNA]</scope>
    <source>
        <strain evidence="3">S8-3T</strain>
    </source>
</reference>
<gene>
    <name evidence="2" type="ORF">H3Z74_02350</name>
</gene>
<dbReference type="Gene3D" id="3.40.630.30">
    <property type="match status" value="1"/>
</dbReference>
<dbReference type="Pfam" id="PF00583">
    <property type="entry name" value="Acetyltransf_1"/>
    <property type="match status" value="1"/>
</dbReference>
<name>A0A7H0LKB0_9SPHN</name>
<organism evidence="2 3">
    <name type="scientific">Sphingomonas alpina</name>
    <dbReference type="NCBI Taxonomy" id="653931"/>
    <lineage>
        <taxon>Bacteria</taxon>
        <taxon>Pseudomonadati</taxon>
        <taxon>Pseudomonadota</taxon>
        <taxon>Alphaproteobacteria</taxon>
        <taxon>Sphingomonadales</taxon>
        <taxon>Sphingomonadaceae</taxon>
        <taxon>Sphingomonas</taxon>
    </lineage>
</organism>
<dbReference type="KEGG" id="spap:H3Z74_02350"/>
<dbReference type="Proteomes" id="UP000516148">
    <property type="component" value="Chromosome"/>
</dbReference>
<dbReference type="InterPro" id="IPR016181">
    <property type="entry name" value="Acyl_CoA_acyltransferase"/>
</dbReference>
<dbReference type="InterPro" id="IPR000182">
    <property type="entry name" value="GNAT_dom"/>
</dbReference>
<accession>A0A7H0LKB0</accession>